<dbReference type="InterPro" id="IPR051694">
    <property type="entry name" value="Immunoregulatory_rcpt-like"/>
</dbReference>
<dbReference type="PANTHER" id="PTHR15549">
    <property type="entry name" value="PAIRED IMMUNOGLOBULIN-LIKE TYPE 2 RECEPTOR"/>
    <property type="match status" value="1"/>
</dbReference>
<feature type="compositionally biased region" description="Low complexity" evidence="5">
    <location>
        <begin position="197"/>
        <end position="236"/>
    </location>
</feature>
<proteinExistence type="predicted"/>
<dbReference type="OrthoDB" id="3266934at2759"/>
<feature type="compositionally biased region" description="Gly residues" evidence="5">
    <location>
        <begin position="86"/>
        <end position="99"/>
    </location>
</feature>
<feature type="region of interest" description="Disordered" evidence="5">
    <location>
        <begin position="386"/>
        <end position="489"/>
    </location>
</feature>
<dbReference type="EMBL" id="JACAZF010000012">
    <property type="protein sequence ID" value="KAF7291964.1"/>
    <property type="molecule type" value="Genomic_DNA"/>
</dbReference>
<comment type="caution">
    <text evidence="8">The sequence shown here is derived from an EMBL/GenBank/DDBJ whole genome shotgun (WGS) entry which is preliminary data.</text>
</comment>
<evidence type="ECO:0000256" key="4">
    <source>
        <dbReference type="ARBA" id="ARBA00023136"/>
    </source>
</evidence>
<evidence type="ECO:0000256" key="7">
    <source>
        <dbReference type="SAM" id="SignalP"/>
    </source>
</evidence>
<gene>
    <name evidence="8" type="ORF">MIND_01222000</name>
</gene>
<dbReference type="Proteomes" id="UP000636479">
    <property type="component" value="Unassembled WGS sequence"/>
</dbReference>
<name>A0A8H6S307_9AGAR</name>
<protein>
    <submittedName>
        <fullName evidence="8">Uncharacterized protein</fullName>
    </submittedName>
</protein>
<evidence type="ECO:0000313" key="8">
    <source>
        <dbReference type="EMBL" id="KAF7291964.1"/>
    </source>
</evidence>
<evidence type="ECO:0000256" key="2">
    <source>
        <dbReference type="ARBA" id="ARBA00022692"/>
    </source>
</evidence>
<sequence>MLWPSSITPLFIWATLFPVAFVHGADDSVFAWRSIPQLTTCQPASLSWFYRGGSEDLTISITNQGVPQSPPSAPTLPHNPPPGNGPPRGGLGIFGGGGPRPQKSDGPGRDDGRPRHGHQPARRDLNQPVSGAVKASSNSFAWSSVNVAQGYYVLVANLPSSNTVKQSRPFFVANGKDTSCLVVANPPPPPSVPPSGPTSGTATTSPSSIPSKPTSEPSDSAAAASAPVATTPVRVPGGSTTLRTGSGAPPKGVSPTGPGDSFAPPLSTNMTTPVSGASHSRLNRGAIAGGVIGGLVVVAALLAFFLYRRYSKKSARAQAWAGLTSGERAFPPPAPSPGGGRHVHSESVGPILLHDSNVYMIGNLTSFAGGEKDAVADTTTSEYAFSQGKLSSPQHESPLSTNDLHPSIGAVPNDAIIPLPNPPIISQPSPRARARPLSTPAPSSPALFSLETYPASPTPLPAPPDKRRSSSRRRAIPPCYKEGGPRIQP</sequence>
<dbReference type="RefSeq" id="XP_037214691.1">
    <property type="nucleotide sequence ID" value="XM_037368723.1"/>
</dbReference>
<evidence type="ECO:0000256" key="6">
    <source>
        <dbReference type="SAM" id="Phobius"/>
    </source>
</evidence>
<keyword evidence="4 6" id="KW-0472">Membrane</keyword>
<dbReference type="GeneID" id="59351239"/>
<dbReference type="GO" id="GO:0071944">
    <property type="term" value="C:cell periphery"/>
    <property type="evidence" value="ECO:0007669"/>
    <property type="project" value="UniProtKB-ARBA"/>
</dbReference>
<feature type="region of interest" description="Disordered" evidence="5">
    <location>
        <begin position="61"/>
        <end position="132"/>
    </location>
</feature>
<feature type="compositionally biased region" description="Polar residues" evidence="5">
    <location>
        <begin position="266"/>
        <end position="277"/>
    </location>
</feature>
<feature type="chain" id="PRO_5034112057" evidence="7">
    <location>
        <begin position="25"/>
        <end position="489"/>
    </location>
</feature>
<evidence type="ECO:0000256" key="3">
    <source>
        <dbReference type="ARBA" id="ARBA00022989"/>
    </source>
</evidence>
<evidence type="ECO:0000256" key="1">
    <source>
        <dbReference type="ARBA" id="ARBA00004167"/>
    </source>
</evidence>
<feature type="compositionally biased region" description="Low complexity" evidence="5">
    <location>
        <begin position="426"/>
        <end position="450"/>
    </location>
</feature>
<organism evidence="8 9">
    <name type="scientific">Mycena indigotica</name>
    <dbReference type="NCBI Taxonomy" id="2126181"/>
    <lineage>
        <taxon>Eukaryota</taxon>
        <taxon>Fungi</taxon>
        <taxon>Dikarya</taxon>
        <taxon>Basidiomycota</taxon>
        <taxon>Agaricomycotina</taxon>
        <taxon>Agaricomycetes</taxon>
        <taxon>Agaricomycetidae</taxon>
        <taxon>Agaricales</taxon>
        <taxon>Marasmiineae</taxon>
        <taxon>Mycenaceae</taxon>
        <taxon>Mycena</taxon>
    </lineage>
</organism>
<feature type="compositionally biased region" description="Pro residues" evidence="5">
    <location>
        <begin position="68"/>
        <end position="85"/>
    </location>
</feature>
<keyword evidence="2 6" id="KW-0812">Transmembrane</keyword>
<feature type="region of interest" description="Disordered" evidence="5">
    <location>
        <begin position="182"/>
        <end position="277"/>
    </location>
</feature>
<keyword evidence="7" id="KW-0732">Signal</keyword>
<comment type="subcellular location">
    <subcellularLocation>
        <location evidence="1">Membrane</location>
        <topology evidence="1">Single-pass membrane protein</topology>
    </subcellularLocation>
</comment>
<feature type="signal peptide" evidence="7">
    <location>
        <begin position="1"/>
        <end position="24"/>
    </location>
</feature>
<keyword evidence="3 6" id="KW-1133">Transmembrane helix</keyword>
<feature type="compositionally biased region" description="Pro residues" evidence="5">
    <location>
        <begin position="185"/>
        <end position="196"/>
    </location>
</feature>
<dbReference type="GO" id="GO:0016020">
    <property type="term" value="C:membrane"/>
    <property type="evidence" value="ECO:0007669"/>
    <property type="project" value="UniProtKB-SubCell"/>
</dbReference>
<feature type="compositionally biased region" description="Basic and acidic residues" evidence="5">
    <location>
        <begin position="102"/>
        <end position="114"/>
    </location>
</feature>
<accession>A0A8H6S307</accession>
<feature type="compositionally biased region" description="Polar residues" evidence="5">
    <location>
        <begin position="386"/>
        <end position="404"/>
    </location>
</feature>
<evidence type="ECO:0000313" key="9">
    <source>
        <dbReference type="Proteomes" id="UP000636479"/>
    </source>
</evidence>
<keyword evidence="9" id="KW-1185">Reference proteome</keyword>
<feature type="transmembrane region" description="Helical" evidence="6">
    <location>
        <begin position="286"/>
        <end position="307"/>
    </location>
</feature>
<reference evidence="8" key="1">
    <citation type="submission" date="2020-05" db="EMBL/GenBank/DDBJ databases">
        <title>Mycena genomes resolve the evolution of fungal bioluminescence.</title>
        <authorList>
            <person name="Tsai I.J."/>
        </authorList>
    </citation>
    <scope>NUCLEOTIDE SEQUENCE</scope>
    <source>
        <strain evidence="8">171206Taipei</strain>
    </source>
</reference>
<evidence type="ECO:0000256" key="5">
    <source>
        <dbReference type="SAM" id="MobiDB-lite"/>
    </source>
</evidence>
<dbReference type="AlphaFoldDB" id="A0A8H6S307"/>